<organism evidence="1 2">
    <name type="scientific">Paenibacillus campinasensis</name>
    <dbReference type="NCBI Taxonomy" id="66347"/>
    <lineage>
        <taxon>Bacteria</taxon>
        <taxon>Bacillati</taxon>
        <taxon>Bacillota</taxon>
        <taxon>Bacilli</taxon>
        <taxon>Bacillales</taxon>
        <taxon>Paenibacillaceae</taxon>
        <taxon>Paenibacillus</taxon>
    </lineage>
</organism>
<name>A0ABW9T2C7_9BACL</name>
<gene>
    <name evidence="1" type="ORF">GNP94_14680</name>
</gene>
<protein>
    <submittedName>
        <fullName evidence="1">Uncharacterized protein</fullName>
    </submittedName>
</protein>
<dbReference type="EMBL" id="WOAA01000012">
    <property type="protein sequence ID" value="MUG67232.1"/>
    <property type="molecule type" value="Genomic_DNA"/>
</dbReference>
<reference evidence="1 2" key="1">
    <citation type="submission" date="2019-11" db="EMBL/GenBank/DDBJ databases">
        <title>Draft genome sequences of five Paenibacillus species of dairy origin.</title>
        <authorList>
            <person name="Olajide A.M."/>
            <person name="Chen S."/>
            <person name="Lapointe G."/>
        </authorList>
    </citation>
    <scope>NUCLEOTIDE SEQUENCE [LARGE SCALE GENOMIC DNA]</scope>
    <source>
        <strain evidence="1 2">3CS1</strain>
    </source>
</reference>
<evidence type="ECO:0000313" key="2">
    <source>
        <dbReference type="Proteomes" id="UP000435177"/>
    </source>
</evidence>
<sequence>MRSVDRVMQEGIVHLSLGAKRGCTIDRACGKVRESPPVAVKIGKRGTNVRRGSFPIIKANALLLRRFAPLYREAMCSRMSGHPVEAQSIKPGMWRKGRSRAFCGRARK</sequence>
<comment type="caution">
    <text evidence="1">The sequence shown here is derived from an EMBL/GenBank/DDBJ whole genome shotgun (WGS) entry which is preliminary data.</text>
</comment>
<evidence type="ECO:0000313" key="1">
    <source>
        <dbReference type="EMBL" id="MUG67232.1"/>
    </source>
</evidence>
<dbReference type="RefSeq" id="WP_155618332.1">
    <property type="nucleotide sequence ID" value="NZ_WOAA01000012.1"/>
</dbReference>
<accession>A0ABW9T2C7</accession>
<keyword evidence="2" id="KW-1185">Reference proteome</keyword>
<proteinExistence type="predicted"/>
<dbReference type="Proteomes" id="UP000435177">
    <property type="component" value="Unassembled WGS sequence"/>
</dbReference>